<comment type="subcellular location">
    <subcellularLocation>
        <location evidence="1">Membrane</location>
    </subcellularLocation>
</comment>
<dbReference type="AlphaFoldDB" id="A0A6J6BEA3"/>
<feature type="transmembrane region" description="Helical" evidence="5">
    <location>
        <begin position="170"/>
        <end position="189"/>
    </location>
</feature>
<feature type="transmembrane region" description="Helical" evidence="5">
    <location>
        <begin position="111"/>
        <end position="133"/>
    </location>
</feature>
<keyword evidence="2 5" id="KW-0812">Transmembrane</keyword>
<accession>A0A6J6BEA3</accession>
<dbReference type="GO" id="GO:0005886">
    <property type="term" value="C:plasma membrane"/>
    <property type="evidence" value="ECO:0007669"/>
    <property type="project" value="TreeGrafter"/>
</dbReference>
<feature type="transmembrane region" description="Helical" evidence="5">
    <location>
        <begin position="344"/>
        <end position="363"/>
    </location>
</feature>
<dbReference type="InterPro" id="IPR011701">
    <property type="entry name" value="MFS"/>
</dbReference>
<organism evidence="6">
    <name type="scientific">freshwater metagenome</name>
    <dbReference type="NCBI Taxonomy" id="449393"/>
    <lineage>
        <taxon>unclassified sequences</taxon>
        <taxon>metagenomes</taxon>
        <taxon>ecological metagenomes</taxon>
    </lineage>
</organism>
<dbReference type="InterPro" id="IPR047200">
    <property type="entry name" value="MFS_YcaD-like"/>
</dbReference>
<protein>
    <submittedName>
        <fullName evidence="6">Unannotated protein</fullName>
    </submittedName>
</protein>
<reference evidence="6" key="1">
    <citation type="submission" date="2020-05" db="EMBL/GenBank/DDBJ databases">
        <authorList>
            <person name="Chiriac C."/>
            <person name="Salcher M."/>
            <person name="Ghai R."/>
            <person name="Kavagutti S V."/>
        </authorList>
    </citation>
    <scope>NUCLEOTIDE SEQUENCE</scope>
</reference>
<feature type="transmembrane region" description="Helical" evidence="5">
    <location>
        <begin position="20"/>
        <end position="43"/>
    </location>
</feature>
<dbReference type="Pfam" id="PF00083">
    <property type="entry name" value="Sugar_tr"/>
    <property type="match status" value="1"/>
</dbReference>
<dbReference type="Pfam" id="PF07690">
    <property type="entry name" value="MFS_1"/>
    <property type="match status" value="1"/>
</dbReference>
<dbReference type="PANTHER" id="PTHR23521:SF3">
    <property type="entry name" value="MFS TRANSPORTER"/>
    <property type="match status" value="1"/>
</dbReference>
<feature type="transmembrane region" description="Helical" evidence="5">
    <location>
        <begin position="55"/>
        <end position="76"/>
    </location>
</feature>
<dbReference type="SUPFAM" id="SSF103473">
    <property type="entry name" value="MFS general substrate transporter"/>
    <property type="match status" value="1"/>
</dbReference>
<dbReference type="EMBL" id="CAEZSR010000001">
    <property type="protein sequence ID" value="CAB4536568.1"/>
    <property type="molecule type" value="Genomic_DNA"/>
</dbReference>
<dbReference type="Gene3D" id="1.20.1250.20">
    <property type="entry name" value="MFS general substrate transporter like domains"/>
    <property type="match status" value="2"/>
</dbReference>
<gene>
    <name evidence="6" type="ORF">UFOPK1493_00029</name>
</gene>
<keyword evidence="4 5" id="KW-0472">Membrane</keyword>
<dbReference type="PANTHER" id="PTHR23521">
    <property type="entry name" value="TRANSPORTER MFS SUPERFAMILY"/>
    <property type="match status" value="1"/>
</dbReference>
<evidence type="ECO:0000256" key="2">
    <source>
        <dbReference type="ARBA" id="ARBA00022692"/>
    </source>
</evidence>
<feature type="transmembrane region" description="Helical" evidence="5">
    <location>
        <begin position="303"/>
        <end position="323"/>
    </location>
</feature>
<evidence type="ECO:0000256" key="5">
    <source>
        <dbReference type="SAM" id="Phobius"/>
    </source>
</evidence>
<evidence type="ECO:0000256" key="3">
    <source>
        <dbReference type="ARBA" id="ARBA00022989"/>
    </source>
</evidence>
<feature type="transmembrane region" description="Helical" evidence="5">
    <location>
        <begin position="88"/>
        <end position="105"/>
    </location>
</feature>
<name>A0A6J6BEA3_9ZZZZ</name>
<dbReference type="InterPro" id="IPR005828">
    <property type="entry name" value="MFS_sugar_transport-like"/>
</dbReference>
<evidence type="ECO:0000256" key="4">
    <source>
        <dbReference type="ARBA" id="ARBA00023136"/>
    </source>
</evidence>
<sequence>MSHDTHHVDAGAAISRDLALATWGLFVGLALLLLAGGLFSTLLGVRAETEGLPTAVTGIISAAYFLGFVLGSRLTLLALGTVGHIRAYAALAALLTVAMLGVGITDHWLPWALLRLVTGLCFAGQYVVAESWLNDLATNENRGRMLALYSVVVSGAFAAGQSVVFAFDAVVVTGFAVAAIAASLAVIPVTLSEEASPPKPEASEKVSLAYLANVVPTGLGTCFLVGIAHGAIIGLPAVYATRVGLPSGWVGLFAAAPSIGGMLLQWPISAASDDLDRRVVGLAGALGAMGTGVVLVLTPETHWMVLVWFGVLGGLSYPLYSIAAAYTNDWVAPEHLNAAASQLVTLYGVGAVLGPFASAGMMIGLGPTGFFWTLVILHGMIAVFLVVRIRAWRAPLTKRPWDEVSLPARAFYMPATVVSIGRRRRHRKHTTD</sequence>
<feature type="transmembrane region" description="Helical" evidence="5">
    <location>
        <begin position="145"/>
        <end position="164"/>
    </location>
</feature>
<dbReference type="InterPro" id="IPR036259">
    <property type="entry name" value="MFS_trans_sf"/>
</dbReference>
<evidence type="ECO:0000256" key="1">
    <source>
        <dbReference type="ARBA" id="ARBA00004370"/>
    </source>
</evidence>
<keyword evidence="3 5" id="KW-1133">Transmembrane helix</keyword>
<evidence type="ECO:0000313" key="6">
    <source>
        <dbReference type="EMBL" id="CAB4536568.1"/>
    </source>
</evidence>
<feature type="transmembrane region" description="Helical" evidence="5">
    <location>
        <begin position="247"/>
        <end position="267"/>
    </location>
</feature>
<feature type="transmembrane region" description="Helical" evidence="5">
    <location>
        <begin position="369"/>
        <end position="389"/>
    </location>
</feature>
<dbReference type="CDD" id="cd17477">
    <property type="entry name" value="MFS_YcaD_like"/>
    <property type="match status" value="1"/>
</dbReference>
<feature type="transmembrane region" description="Helical" evidence="5">
    <location>
        <begin position="279"/>
        <end position="297"/>
    </location>
</feature>
<proteinExistence type="predicted"/>
<feature type="transmembrane region" description="Helical" evidence="5">
    <location>
        <begin position="210"/>
        <end position="235"/>
    </location>
</feature>
<dbReference type="GO" id="GO:0022857">
    <property type="term" value="F:transmembrane transporter activity"/>
    <property type="evidence" value="ECO:0007669"/>
    <property type="project" value="InterPro"/>
</dbReference>